<protein>
    <submittedName>
        <fullName evidence="2">TIGR04372 family glycosyltransferase</fullName>
    </submittedName>
</protein>
<keyword evidence="1" id="KW-0472">Membrane</keyword>
<sequence>MSFVRRLLGPRSRRFIYFCFLIVGMCLNALPPRLVFLMLVVCDAIELKGRGRLYQAYFPYVTSRLAEDPTFCFSSRLSSGFKPATARVLHGIGAYREACAWILDNKLAAASADVAFALLRSLFELGQFEQAYDAVLGIRQTDLAPTAHLAHLIAMIEIIAGDEVAALRSMEVACKLDPSMLRPHQNIASRSPRLYSPNRLDVACGAPGRMFDLCNFAGQRVTHVGRGEVGPRLFERALDAQDRLRQQGRPDVSAALRQLLAELDVSLDDLKLIPEEWSTQIGHLGMLDILLRMQELGWWSGQPVMVVRPRLIANASFFRLFDGRCKVVIVGDMVTEPLAEELLSLQRWCGLNFNAFRLPQGPVVPWQEAGALALDAWKRQGRGHPLRDAYDRQCTRDGNGSDPLRLLRERFGMQPNDWYVCLHTRDAAHYFEFMGTGQTHRNAPIEASLDAIRLITARGGWVIKLGGPNSPKLPPLQRTIDYALSEFRSDLMDIHLIRHARAFIGTTSGLTNVAVSFGIPCAIVNAITTDAQLWNGNVRFALKPVRLADGTMLTQRQLTSTPWRWRVFDAAVLGRSGAQPENNSAEEIHDTVEEVLAIADGRTAEFDGDHDAERLLSRWRKALALPYYYGTSRPSLAFLAKHEKEFLLDATDLS</sequence>
<dbReference type="SUPFAM" id="SSF53756">
    <property type="entry name" value="UDP-Glycosyltransferase/glycogen phosphorylase"/>
    <property type="match status" value="1"/>
</dbReference>
<feature type="transmembrane region" description="Helical" evidence="1">
    <location>
        <begin position="15"/>
        <end position="41"/>
    </location>
</feature>
<name>A0ABX2CIV3_9BRAD</name>
<organism evidence="2 3">
    <name type="scientific">Bradyrhizobium aeschynomenes</name>
    <dbReference type="NCBI Taxonomy" id="2734909"/>
    <lineage>
        <taxon>Bacteria</taxon>
        <taxon>Pseudomonadati</taxon>
        <taxon>Pseudomonadota</taxon>
        <taxon>Alphaproteobacteria</taxon>
        <taxon>Hyphomicrobiales</taxon>
        <taxon>Nitrobacteraceae</taxon>
        <taxon>Bradyrhizobium</taxon>
    </lineage>
</organism>
<evidence type="ECO:0000313" key="3">
    <source>
        <dbReference type="Proteomes" id="UP000886476"/>
    </source>
</evidence>
<reference evidence="2" key="1">
    <citation type="submission" date="2020-05" db="EMBL/GenBank/DDBJ databases">
        <title>Nod-independent and nitrogen-fixing Bradyrhizobium aeschynomene sp. nov. isolated from nodules of Aeschynomene indica.</title>
        <authorList>
            <person name="Zhang Z."/>
        </authorList>
    </citation>
    <scope>NUCLEOTIDE SEQUENCE</scope>
    <source>
        <strain evidence="2">83012</strain>
    </source>
</reference>
<proteinExistence type="predicted"/>
<dbReference type="RefSeq" id="WP_172112746.1">
    <property type="nucleotide sequence ID" value="NZ_JABFDN010000007.1"/>
</dbReference>
<dbReference type="Proteomes" id="UP000886476">
    <property type="component" value="Unassembled WGS sequence"/>
</dbReference>
<dbReference type="EMBL" id="JABFDN010000007">
    <property type="protein sequence ID" value="NPU67680.1"/>
    <property type="molecule type" value="Genomic_DNA"/>
</dbReference>
<keyword evidence="3" id="KW-1185">Reference proteome</keyword>
<gene>
    <name evidence="2" type="ORF">HL667_21940</name>
</gene>
<accession>A0ABX2CIV3</accession>
<comment type="caution">
    <text evidence="2">The sequence shown here is derived from an EMBL/GenBank/DDBJ whole genome shotgun (WGS) entry which is preliminary data.</text>
</comment>
<evidence type="ECO:0000256" key="1">
    <source>
        <dbReference type="SAM" id="Phobius"/>
    </source>
</evidence>
<dbReference type="NCBIfam" id="TIGR04372">
    <property type="entry name" value="glycosyl_04372"/>
    <property type="match status" value="1"/>
</dbReference>
<keyword evidence="1" id="KW-1133">Transmembrane helix</keyword>
<dbReference type="InterPro" id="IPR030808">
    <property type="entry name" value="Glycosyl_04372"/>
</dbReference>
<keyword evidence="1" id="KW-0812">Transmembrane</keyword>
<evidence type="ECO:0000313" key="2">
    <source>
        <dbReference type="EMBL" id="NPU67680.1"/>
    </source>
</evidence>